<dbReference type="EMBL" id="JOJZ01000013">
    <property type="protein sequence ID" value="KID41953.1"/>
    <property type="molecule type" value="Genomic_DNA"/>
</dbReference>
<dbReference type="Proteomes" id="UP000031397">
    <property type="component" value="Unassembled WGS sequence"/>
</dbReference>
<evidence type="ECO:0000313" key="1">
    <source>
        <dbReference type="EMBL" id="KID41953.1"/>
    </source>
</evidence>
<dbReference type="GeneID" id="74914037"/>
<proteinExistence type="predicted"/>
<accession>A0A0C1Q2B4</accession>
<dbReference type="AlphaFoldDB" id="A0A0C1Q2B4"/>
<keyword evidence="2" id="KW-1185">Reference proteome</keyword>
<gene>
    <name evidence="1" type="ORF">LfDm3_0621</name>
</gene>
<sequence length="54" mass="6323">MNIKVLNKQSAQPVKEWQQRENNLFRVHQLMHNKKLQLSKSAQAMISPVLKPLT</sequence>
<organism evidence="1 2">
    <name type="scientific">Fructilactobacillus fructivorans</name>
    <dbReference type="NCBI Taxonomy" id="1614"/>
    <lineage>
        <taxon>Bacteria</taxon>
        <taxon>Bacillati</taxon>
        <taxon>Bacillota</taxon>
        <taxon>Bacilli</taxon>
        <taxon>Lactobacillales</taxon>
        <taxon>Lactobacillaceae</taxon>
        <taxon>Fructilactobacillus</taxon>
    </lineage>
</organism>
<reference evidence="1 2" key="1">
    <citation type="submission" date="2014-06" db="EMBL/GenBank/DDBJ databases">
        <title>Functional and comparative genomic analyses of the Drosophila gut microbiota identify candidate symbiosis factors.</title>
        <authorList>
            <person name="Newell P.D."/>
            <person name="Chaston J.M."/>
            <person name="Douglas A.E."/>
        </authorList>
    </citation>
    <scope>NUCLEOTIDE SEQUENCE [LARGE SCALE GENOMIC DNA]</scope>
    <source>
        <strain evidence="1 2">DmCS_002</strain>
    </source>
</reference>
<comment type="caution">
    <text evidence="1">The sequence shown here is derived from an EMBL/GenBank/DDBJ whole genome shotgun (WGS) entry which is preliminary data.</text>
</comment>
<protein>
    <submittedName>
        <fullName evidence="1">Uncharacterized protein</fullName>
    </submittedName>
</protein>
<evidence type="ECO:0000313" key="2">
    <source>
        <dbReference type="Proteomes" id="UP000031397"/>
    </source>
</evidence>
<dbReference type="RefSeq" id="WP_156112346.1">
    <property type="nucleotide sequence ID" value="NZ_JOJZ01000013.1"/>
</dbReference>
<name>A0A0C1Q2B4_9LACO</name>
<dbReference type="PATRIC" id="fig|1614.7.peg.591"/>